<evidence type="ECO:0000313" key="4">
    <source>
        <dbReference type="EMBL" id="SMY31497.1"/>
    </source>
</evidence>
<evidence type="ECO:0000256" key="2">
    <source>
        <dbReference type="ARBA" id="ARBA00022803"/>
    </source>
</evidence>
<dbReference type="InterPro" id="IPR011990">
    <property type="entry name" value="TPR-like_helical_dom_sf"/>
</dbReference>
<feature type="repeat" description="TPR" evidence="3">
    <location>
        <begin position="171"/>
        <end position="204"/>
    </location>
</feature>
<dbReference type="PANTHER" id="PTHR44858">
    <property type="entry name" value="TETRATRICOPEPTIDE REPEAT PROTEIN 6"/>
    <property type="match status" value="1"/>
</dbReference>
<evidence type="ECO:0000313" key="5">
    <source>
        <dbReference type="Proteomes" id="UP000195963"/>
    </source>
</evidence>
<keyword evidence="2 3" id="KW-0802">TPR repeat</keyword>
<dbReference type="SUPFAM" id="SSF48452">
    <property type="entry name" value="TPR-like"/>
    <property type="match status" value="2"/>
</dbReference>
<name>A0A1Y6M4H0_9GAMM</name>
<evidence type="ECO:0000256" key="1">
    <source>
        <dbReference type="ARBA" id="ARBA00022737"/>
    </source>
</evidence>
<gene>
    <name evidence="4" type="ORF">PMAL9190_00010</name>
</gene>
<feature type="repeat" description="TPR" evidence="3">
    <location>
        <begin position="273"/>
        <end position="306"/>
    </location>
</feature>
<reference evidence="5" key="1">
    <citation type="submission" date="2017-06" db="EMBL/GenBank/DDBJ databases">
        <authorList>
            <person name="Rodrigo-Torres L."/>
            <person name="Arahal R.D."/>
            <person name="Lucena T."/>
        </authorList>
    </citation>
    <scope>NUCLEOTIDE SEQUENCE [LARGE SCALE GENOMIC DNA]</scope>
    <source>
        <strain evidence="5">CECT 9190</strain>
    </source>
</reference>
<dbReference type="Pfam" id="PF00515">
    <property type="entry name" value="TPR_1"/>
    <property type="match status" value="1"/>
</dbReference>
<dbReference type="Gene3D" id="1.25.40.10">
    <property type="entry name" value="Tetratricopeptide repeat domain"/>
    <property type="match status" value="2"/>
</dbReference>
<keyword evidence="5" id="KW-1185">Reference proteome</keyword>
<dbReference type="InterPro" id="IPR019734">
    <property type="entry name" value="TPR_rpt"/>
</dbReference>
<accession>A0A1Y6M4H0</accession>
<dbReference type="InterPro" id="IPR050498">
    <property type="entry name" value="Ycf3"/>
</dbReference>
<dbReference type="Pfam" id="PF13432">
    <property type="entry name" value="TPR_16"/>
    <property type="match status" value="1"/>
</dbReference>
<dbReference type="SMART" id="SM00028">
    <property type="entry name" value="TPR"/>
    <property type="match status" value="6"/>
</dbReference>
<proteinExistence type="predicted"/>
<protein>
    <submittedName>
        <fullName evidence="4">Tetratricopeptide repeat protein</fullName>
    </submittedName>
</protein>
<keyword evidence="1" id="KW-0677">Repeat</keyword>
<dbReference type="Proteomes" id="UP000195963">
    <property type="component" value="Unassembled WGS sequence"/>
</dbReference>
<dbReference type="AlphaFoldDB" id="A0A1Y6M4H0"/>
<evidence type="ECO:0000256" key="3">
    <source>
        <dbReference type="PROSITE-ProRule" id="PRU00339"/>
    </source>
</evidence>
<sequence length="414" mass="46058">MLSQHTLDQITALSSLCMHTLESELDIDAITLAVSEQAKLLLTQRVNSLNGDEPAALYSWIEHQALQMEVNLWLAQLGFDGLGTNGIAAEHQQRFLAGLIQLGLPESALTCIGRGQQSEEQHNKSHQQNSITTIQYNALELLRGKALSALGQPEAAISCYLAMSLRQPEDYAPYFHLAGEYMRLGRHADALRTFDQVIERIPTLPGPWHNKGVCLYQLEDFEHAIACFEQACTLSSNFAGSWIALGKCHLSLDNTNEAWRTLQHALTLGDAHPELHKTLGLTAKAMGQQEIAAEYLNQALESMPDEVGLYLARAECLVSIKQYQPALNDLVRLKAIEPYNIRSSALEFECLFELQRYAEAERCYYFLQGMHPQATIPYADALKTIHQQVKIITQPVITAATVTADGNKEEHSCT</sequence>
<dbReference type="EMBL" id="FYAK01000001">
    <property type="protein sequence ID" value="SMY31497.1"/>
    <property type="molecule type" value="Genomic_DNA"/>
</dbReference>
<dbReference type="PROSITE" id="PS50005">
    <property type="entry name" value="TPR"/>
    <property type="match status" value="2"/>
</dbReference>
<organism evidence="4 5">
    <name type="scientific">Photobacterium malacitanum</name>
    <dbReference type="NCBI Taxonomy" id="2204294"/>
    <lineage>
        <taxon>Bacteria</taxon>
        <taxon>Pseudomonadati</taxon>
        <taxon>Pseudomonadota</taxon>
        <taxon>Gammaproteobacteria</taxon>
        <taxon>Vibrionales</taxon>
        <taxon>Vibrionaceae</taxon>
        <taxon>Photobacterium</taxon>
    </lineage>
</organism>
<dbReference type="PANTHER" id="PTHR44858:SF1">
    <property type="entry name" value="UDP-N-ACETYLGLUCOSAMINE--PEPTIDE N-ACETYLGLUCOSAMINYLTRANSFERASE SPINDLY-RELATED"/>
    <property type="match status" value="1"/>
</dbReference>